<dbReference type="EMBL" id="CP136920">
    <property type="protein sequence ID" value="WOO39626.1"/>
    <property type="molecule type" value="Genomic_DNA"/>
</dbReference>
<dbReference type="NCBIfam" id="TIGR04167">
    <property type="entry name" value="rSAM_SeCys"/>
    <property type="match status" value="1"/>
</dbReference>
<accession>A0AAQ3L5V5</accession>
<keyword evidence="4" id="KW-0408">Iron</keyword>
<keyword evidence="8" id="KW-1185">Reference proteome</keyword>
<dbReference type="CDD" id="cd01335">
    <property type="entry name" value="Radical_SAM"/>
    <property type="match status" value="1"/>
</dbReference>
<proteinExistence type="predicted"/>
<comment type="cofactor">
    <cofactor evidence="1">
        <name>[4Fe-4S] cluster</name>
        <dbReference type="ChEBI" id="CHEBI:49883"/>
    </cofactor>
</comment>
<dbReference type="Pfam" id="PF12345">
    <property type="entry name" value="DUF3641"/>
    <property type="match status" value="1"/>
</dbReference>
<dbReference type="SUPFAM" id="SSF102114">
    <property type="entry name" value="Radical SAM enzymes"/>
    <property type="match status" value="1"/>
</dbReference>
<dbReference type="GO" id="GO:0003824">
    <property type="term" value="F:catalytic activity"/>
    <property type="evidence" value="ECO:0007669"/>
    <property type="project" value="InterPro"/>
</dbReference>
<evidence type="ECO:0000256" key="3">
    <source>
        <dbReference type="ARBA" id="ARBA00022723"/>
    </source>
</evidence>
<dbReference type="InterPro" id="IPR058240">
    <property type="entry name" value="rSAM_sf"/>
</dbReference>
<organism evidence="7 8">
    <name type="scientific">Rubellicoccus peritrichatus</name>
    <dbReference type="NCBI Taxonomy" id="3080537"/>
    <lineage>
        <taxon>Bacteria</taxon>
        <taxon>Pseudomonadati</taxon>
        <taxon>Verrucomicrobiota</taxon>
        <taxon>Opitutia</taxon>
        <taxon>Puniceicoccales</taxon>
        <taxon>Cerasicoccaceae</taxon>
        <taxon>Rubellicoccus</taxon>
    </lineage>
</organism>
<evidence type="ECO:0000256" key="5">
    <source>
        <dbReference type="ARBA" id="ARBA00023014"/>
    </source>
</evidence>
<dbReference type="GO" id="GO:0046872">
    <property type="term" value="F:metal ion binding"/>
    <property type="evidence" value="ECO:0007669"/>
    <property type="project" value="UniProtKB-KW"/>
</dbReference>
<dbReference type="AlphaFoldDB" id="A0AAQ3L5V5"/>
<dbReference type="SFLD" id="SFLDG01067">
    <property type="entry name" value="SPASM/twitch_domain_containing"/>
    <property type="match status" value="1"/>
</dbReference>
<dbReference type="GO" id="GO:0051536">
    <property type="term" value="F:iron-sulfur cluster binding"/>
    <property type="evidence" value="ECO:0007669"/>
    <property type="project" value="UniProtKB-KW"/>
</dbReference>
<dbReference type="PANTHER" id="PTHR43728:SF1">
    <property type="entry name" value="FE-S OXIDOREDUCTASE"/>
    <property type="match status" value="1"/>
</dbReference>
<dbReference type="Pfam" id="PF04055">
    <property type="entry name" value="Radical_SAM"/>
    <property type="match status" value="1"/>
</dbReference>
<evidence type="ECO:0000259" key="6">
    <source>
        <dbReference type="PROSITE" id="PS51918"/>
    </source>
</evidence>
<dbReference type="InterPro" id="IPR013785">
    <property type="entry name" value="Aldolase_TIM"/>
</dbReference>
<dbReference type="InterPro" id="IPR026351">
    <property type="entry name" value="rSAM_ArsS-like"/>
</dbReference>
<dbReference type="PROSITE" id="PS51918">
    <property type="entry name" value="RADICAL_SAM"/>
    <property type="match status" value="1"/>
</dbReference>
<dbReference type="KEGG" id="puo:RZN69_13465"/>
<keyword evidence="2" id="KW-0949">S-adenosyl-L-methionine</keyword>
<gene>
    <name evidence="7" type="primary">arsS</name>
    <name evidence="7" type="ORF">RZN69_13465</name>
</gene>
<dbReference type="SFLD" id="SFLDS00029">
    <property type="entry name" value="Radical_SAM"/>
    <property type="match status" value="1"/>
</dbReference>
<evidence type="ECO:0000256" key="1">
    <source>
        <dbReference type="ARBA" id="ARBA00001966"/>
    </source>
</evidence>
<feature type="domain" description="Radical SAM core" evidence="6">
    <location>
        <begin position="26"/>
        <end position="252"/>
    </location>
</feature>
<dbReference type="RefSeq" id="WP_317831593.1">
    <property type="nucleotide sequence ID" value="NZ_CP136920.1"/>
</dbReference>
<dbReference type="InterPro" id="IPR024521">
    <property type="entry name" value="ArsS-like_C"/>
</dbReference>
<evidence type="ECO:0000256" key="4">
    <source>
        <dbReference type="ARBA" id="ARBA00023004"/>
    </source>
</evidence>
<name>A0AAQ3L5V5_9BACT</name>
<keyword evidence="3" id="KW-0479">Metal-binding</keyword>
<dbReference type="PANTHER" id="PTHR43728">
    <property type="entry name" value="SLR0304 PROTEIN"/>
    <property type="match status" value="1"/>
</dbReference>
<keyword evidence="5" id="KW-0411">Iron-sulfur</keyword>
<evidence type="ECO:0000313" key="7">
    <source>
        <dbReference type="EMBL" id="WOO39626.1"/>
    </source>
</evidence>
<dbReference type="Proteomes" id="UP001304300">
    <property type="component" value="Chromosome"/>
</dbReference>
<dbReference type="InterPro" id="IPR007197">
    <property type="entry name" value="rSAM"/>
</dbReference>
<protein>
    <submittedName>
        <fullName evidence="7">Arsenosugar biosynthesis radical SAM protein ArsS</fullName>
    </submittedName>
</protein>
<reference evidence="7 8" key="1">
    <citation type="submission" date="2023-10" db="EMBL/GenBank/DDBJ databases">
        <title>Rubellicoccus peritrichatus gen. nov., sp. nov., isolated from an algae of coral reef tank.</title>
        <authorList>
            <person name="Luo J."/>
        </authorList>
    </citation>
    <scope>NUCLEOTIDE SEQUENCE [LARGE SCALE GENOMIC DNA]</scope>
    <source>
        <strain evidence="7 8">CR14</strain>
    </source>
</reference>
<evidence type="ECO:0000313" key="8">
    <source>
        <dbReference type="Proteomes" id="UP001304300"/>
    </source>
</evidence>
<evidence type="ECO:0000256" key="2">
    <source>
        <dbReference type="ARBA" id="ARBA00022691"/>
    </source>
</evidence>
<dbReference type="Gene3D" id="3.20.20.70">
    <property type="entry name" value="Aldolase class I"/>
    <property type="match status" value="1"/>
</dbReference>
<sequence length="328" mass="36696">MPSVTTALATDPFASTLDALGINLRRKHPTILQLNIGRICNLTCQHCHVNAGPWRKEIMSVETIDRIVDWLAQTDIPTVDLTGGAPEMVPGFKHLIERLKSLTPSRHIIDRCNLTILLESGYEYLGEFLAKHQIEIVASMPCYCPENVNAQRGEGTFDASIEGLQLLNQLGYGRDPDLPLHLVYNPIGDKLPPEQQELEDDYKRELKEHFDIDFDRLYTITNMPISRFESYLKQNGKLAEYMQLLIDNFNPAAIDGLMCRDTISVDHLGRVYDCDFNQMLGIPAGNAPELRYLWDTDINDWSHSAIATGKHCFGCTAGAGSSCQGTTA</sequence>